<keyword evidence="1" id="KW-0472">Membrane</keyword>
<accession>A0A6C0BA99</accession>
<dbReference type="EMBL" id="MN739107">
    <property type="protein sequence ID" value="QHS89185.1"/>
    <property type="molecule type" value="Genomic_DNA"/>
</dbReference>
<evidence type="ECO:0000256" key="1">
    <source>
        <dbReference type="SAM" id="Phobius"/>
    </source>
</evidence>
<dbReference type="AlphaFoldDB" id="A0A6C0BA99"/>
<keyword evidence="1" id="KW-1133">Transmembrane helix</keyword>
<reference evidence="2" key="1">
    <citation type="journal article" date="2020" name="Nature">
        <title>Giant virus diversity and host interactions through global metagenomics.</title>
        <authorList>
            <person name="Schulz F."/>
            <person name="Roux S."/>
            <person name="Paez-Espino D."/>
            <person name="Jungbluth S."/>
            <person name="Walsh D.A."/>
            <person name="Denef V.J."/>
            <person name="McMahon K.D."/>
            <person name="Konstantinidis K.T."/>
            <person name="Eloe-Fadrosh E.A."/>
            <person name="Kyrpides N.C."/>
            <person name="Woyke T."/>
        </authorList>
    </citation>
    <scope>NUCLEOTIDE SEQUENCE</scope>
    <source>
        <strain evidence="2">GVMAG-M-3300010158-60</strain>
    </source>
</reference>
<name>A0A6C0BA99_9ZZZZ</name>
<evidence type="ECO:0000313" key="2">
    <source>
        <dbReference type="EMBL" id="QHS89185.1"/>
    </source>
</evidence>
<sequence>MSTWEYNYGLATQQTRLNNYAYQNKMDTLFFLQILLISLLILSIFAYGARVGLFSGVLVLYVGLILFLLDLVIFIVRYAYDVNLRDPSVWSRRRFAYQEAVPDAPLNVDTSLPKFGFSFPDLSGVDIGGLCSSKGYMKN</sequence>
<protein>
    <submittedName>
        <fullName evidence="2">Uncharacterized protein</fullName>
    </submittedName>
</protein>
<keyword evidence="1" id="KW-0812">Transmembrane</keyword>
<proteinExistence type="predicted"/>
<feature type="transmembrane region" description="Helical" evidence="1">
    <location>
        <begin position="53"/>
        <end position="76"/>
    </location>
</feature>
<organism evidence="2">
    <name type="scientific">viral metagenome</name>
    <dbReference type="NCBI Taxonomy" id="1070528"/>
    <lineage>
        <taxon>unclassified sequences</taxon>
        <taxon>metagenomes</taxon>
        <taxon>organismal metagenomes</taxon>
    </lineage>
</organism>
<feature type="transmembrane region" description="Helical" evidence="1">
    <location>
        <begin position="29"/>
        <end position="47"/>
    </location>
</feature>